<organism evidence="2 3">
    <name type="scientific">Candidatus Glassbacteria bacterium RIFCSPLOWO2_12_FULL_58_11</name>
    <dbReference type="NCBI Taxonomy" id="1817867"/>
    <lineage>
        <taxon>Bacteria</taxon>
        <taxon>Candidatus Glassiibacteriota</taxon>
    </lineage>
</organism>
<protein>
    <recommendedName>
        <fullName evidence="4">Lipocalin-like domain-containing protein</fullName>
    </recommendedName>
</protein>
<sequence>MWNKAFFISLILPALFLCVFSACNPLGDFMAIEESGQYGAEPPYGTWEIYRMERSKATRTDTLRSPGISGTITFYRNSDVMAIQLSDSTGLPIEPFALIHVVNQHFYTSDLGKVITAGRYRFSVELAGNSLTLATSIDADSGTVGVKFYSTRK</sequence>
<evidence type="ECO:0000313" key="2">
    <source>
        <dbReference type="EMBL" id="OGG05539.1"/>
    </source>
</evidence>
<evidence type="ECO:0008006" key="4">
    <source>
        <dbReference type="Google" id="ProtNLM"/>
    </source>
</evidence>
<dbReference type="EMBL" id="MFIX01000044">
    <property type="protein sequence ID" value="OGG05539.1"/>
    <property type="molecule type" value="Genomic_DNA"/>
</dbReference>
<dbReference type="PROSITE" id="PS51257">
    <property type="entry name" value="PROKAR_LIPOPROTEIN"/>
    <property type="match status" value="1"/>
</dbReference>
<accession>A0A1F5YZC2</accession>
<keyword evidence="1" id="KW-0732">Signal</keyword>
<gene>
    <name evidence="2" type="ORF">A3F83_11425</name>
</gene>
<reference evidence="2 3" key="1">
    <citation type="journal article" date="2016" name="Nat. Commun.">
        <title>Thousands of microbial genomes shed light on interconnected biogeochemical processes in an aquifer system.</title>
        <authorList>
            <person name="Anantharaman K."/>
            <person name="Brown C.T."/>
            <person name="Hug L.A."/>
            <person name="Sharon I."/>
            <person name="Castelle C.J."/>
            <person name="Probst A.J."/>
            <person name="Thomas B.C."/>
            <person name="Singh A."/>
            <person name="Wilkins M.J."/>
            <person name="Karaoz U."/>
            <person name="Brodie E.L."/>
            <person name="Williams K.H."/>
            <person name="Hubbard S.S."/>
            <person name="Banfield J.F."/>
        </authorList>
    </citation>
    <scope>NUCLEOTIDE SEQUENCE [LARGE SCALE GENOMIC DNA]</scope>
</reference>
<dbReference type="Proteomes" id="UP000179129">
    <property type="component" value="Unassembled WGS sequence"/>
</dbReference>
<feature type="signal peptide" evidence="1">
    <location>
        <begin position="1"/>
        <end position="24"/>
    </location>
</feature>
<evidence type="ECO:0000313" key="3">
    <source>
        <dbReference type="Proteomes" id="UP000179129"/>
    </source>
</evidence>
<dbReference type="AlphaFoldDB" id="A0A1F5YZC2"/>
<feature type="chain" id="PRO_5009522757" description="Lipocalin-like domain-containing protein" evidence="1">
    <location>
        <begin position="25"/>
        <end position="153"/>
    </location>
</feature>
<comment type="caution">
    <text evidence="2">The sequence shown here is derived from an EMBL/GenBank/DDBJ whole genome shotgun (WGS) entry which is preliminary data.</text>
</comment>
<proteinExistence type="predicted"/>
<name>A0A1F5YZC2_9BACT</name>
<evidence type="ECO:0000256" key="1">
    <source>
        <dbReference type="SAM" id="SignalP"/>
    </source>
</evidence>